<dbReference type="AlphaFoldDB" id="L1JWV8"/>
<sequence length="478" mass="51834">GSRSSTAVAKCIWMEAAKAGGDPAVAEGIDKEKNWRQGYVDHVVRVMMLSALSRSHVLKTAAAGLKAAHESFTFVRGDQELPLAAAMELHAQHKFVTGVVKGGGAPHAQSGSFPLNGKMMPEDDAKSQVQRWADYGCIEADAAQALKESIDSVNKIDLSRHCFILLGATSELGPLKTLMRHGGTAIGVSRNSPSRWRNLLDVVKQGSGQIIFPMNKEARDEEQKCEAAGCDLLVETPEILQWLKEEAICDKFDSVTVGCYLYLDGEAHVRASVAMDLIVTGLVEEGKKKGKKISVAYLGSPSTCVAIPQECYDASVKAQHDAPFWQKMLFLKPKVVEKVTTDTGETIYLNNGFVVLQGPNYALAKTLQMWRAMLLREEEKLIVSTNIAPGSRTLSVTHNTVLSSCLDGQGHFKPLLTFEAPTASEVLALLLLHDVFSSSSITHPSKALTNPLLLFSKKAVHGGLWRSPWQPESIGTAA</sequence>
<dbReference type="OMA" id="AKWKANI"/>
<dbReference type="PaxDb" id="55529-EKX53071"/>
<dbReference type="OrthoDB" id="46988at2759"/>
<dbReference type="HOGENOM" id="CLU_043113_0_0_1"/>
<dbReference type="KEGG" id="gtt:GUITHDRAFT_46452"/>
<dbReference type="eggNOG" id="ENOG502RY25">
    <property type="taxonomic scope" value="Eukaryota"/>
</dbReference>
<reference evidence="2" key="3">
    <citation type="submission" date="2016-03" db="UniProtKB">
        <authorList>
            <consortium name="EnsemblProtists"/>
        </authorList>
    </citation>
    <scope>IDENTIFICATION</scope>
</reference>
<dbReference type="EnsemblProtists" id="EKX53071">
    <property type="protein sequence ID" value="EKX53071"/>
    <property type="gene ID" value="GUITHDRAFT_46452"/>
</dbReference>
<reference evidence="3" key="2">
    <citation type="submission" date="2012-11" db="EMBL/GenBank/DDBJ databases">
        <authorList>
            <person name="Kuo A."/>
            <person name="Curtis B.A."/>
            <person name="Tanifuji G."/>
            <person name="Burki F."/>
            <person name="Gruber A."/>
            <person name="Irimia M."/>
            <person name="Maruyama S."/>
            <person name="Arias M.C."/>
            <person name="Ball S.G."/>
            <person name="Gile G.H."/>
            <person name="Hirakawa Y."/>
            <person name="Hopkins J.F."/>
            <person name="Rensing S.A."/>
            <person name="Schmutz J."/>
            <person name="Symeonidi A."/>
            <person name="Elias M."/>
            <person name="Eveleigh R.J."/>
            <person name="Herman E.K."/>
            <person name="Klute M.J."/>
            <person name="Nakayama T."/>
            <person name="Obornik M."/>
            <person name="Reyes-Prieto A."/>
            <person name="Armbrust E.V."/>
            <person name="Aves S.J."/>
            <person name="Beiko R.G."/>
            <person name="Coutinho P."/>
            <person name="Dacks J.B."/>
            <person name="Durnford D.G."/>
            <person name="Fast N.M."/>
            <person name="Green B.R."/>
            <person name="Grisdale C."/>
            <person name="Hempe F."/>
            <person name="Henrissat B."/>
            <person name="Hoppner M.P."/>
            <person name="Ishida K.-I."/>
            <person name="Kim E."/>
            <person name="Koreny L."/>
            <person name="Kroth P.G."/>
            <person name="Liu Y."/>
            <person name="Malik S.-B."/>
            <person name="Maier U.G."/>
            <person name="McRose D."/>
            <person name="Mock T."/>
            <person name="Neilson J.A."/>
            <person name="Onodera N.T."/>
            <person name="Poole A.M."/>
            <person name="Pritham E.J."/>
            <person name="Richards T.A."/>
            <person name="Rocap G."/>
            <person name="Roy S.W."/>
            <person name="Sarai C."/>
            <person name="Schaack S."/>
            <person name="Shirato S."/>
            <person name="Slamovits C.H."/>
            <person name="Spencer D.F."/>
            <person name="Suzuki S."/>
            <person name="Worden A.Z."/>
            <person name="Zauner S."/>
            <person name="Barry K."/>
            <person name="Bell C."/>
            <person name="Bharti A.K."/>
            <person name="Crow J.A."/>
            <person name="Grimwood J."/>
            <person name="Kramer R."/>
            <person name="Lindquist E."/>
            <person name="Lucas S."/>
            <person name="Salamov A."/>
            <person name="McFadden G.I."/>
            <person name="Lane C.E."/>
            <person name="Keeling P.J."/>
            <person name="Gray M.W."/>
            <person name="Grigoriev I.V."/>
            <person name="Archibald J.M."/>
        </authorList>
    </citation>
    <scope>NUCLEOTIDE SEQUENCE</scope>
    <source>
        <strain evidence="3">CCMP2712</strain>
    </source>
</reference>
<dbReference type="EMBL" id="JH992971">
    <property type="protein sequence ID" value="EKX53071.1"/>
    <property type="molecule type" value="Genomic_DNA"/>
</dbReference>
<dbReference type="Proteomes" id="UP000011087">
    <property type="component" value="Unassembled WGS sequence"/>
</dbReference>
<organism evidence="1">
    <name type="scientific">Guillardia theta (strain CCMP2712)</name>
    <name type="common">Cryptophyte</name>
    <dbReference type="NCBI Taxonomy" id="905079"/>
    <lineage>
        <taxon>Eukaryota</taxon>
        <taxon>Cryptophyceae</taxon>
        <taxon>Pyrenomonadales</taxon>
        <taxon>Geminigeraceae</taxon>
        <taxon>Guillardia</taxon>
    </lineage>
</organism>
<proteinExistence type="predicted"/>
<feature type="non-terminal residue" evidence="1">
    <location>
        <position position="1"/>
    </location>
</feature>
<gene>
    <name evidence="1" type="ORF">GUITHDRAFT_46452</name>
</gene>
<evidence type="ECO:0000313" key="3">
    <source>
        <dbReference type="Proteomes" id="UP000011087"/>
    </source>
</evidence>
<accession>L1JWV8</accession>
<dbReference type="RefSeq" id="XP_005840051.1">
    <property type="nucleotide sequence ID" value="XM_005839994.1"/>
</dbReference>
<evidence type="ECO:0000313" key="2">
    <source>
        <dbReference type="EnsemblProtists" id="EKX53071"/>
    </source>
</evidence>
<evidence type="ECO:0000313" key="1">
    <source>
        <dbReference type="EMBL" id="EKX53071.1"/>
    </source>
</evidence>
<dbReference type="GeneID" id="17309653"/>
<feature type="non-terminal residue" evidence="1">
    <location>
        <position position="478"/>
    </location>
</feature>
<keyword evidence="3" id="KW-1185">Reference proteome</keyword>
<protein>
    <submittedName>
        <fullName evidence="1 2">Uncharacterized protein</fullName>
    </submittedName>
</protein>
<reference evidence="1 3" key="1">
    <citation type="journal article" date="2012" name="Nature">
        <title>Algal genomes reveal evolutionary mosaicism and the fate of nucleomorphs.</title>
        <authorList>
            <consortium name="DOE Joint Genome Institute"/>
            <person name="Curtis B.A."/>
            <person name="Tanifuji G."/>
            <person name="Burki F."/>
            <person name="Gruber A."/>
            <person name="Irimia M."/>
            <person name="Maruyama S."/>
            <person name="Arias M.C."/>
            <person name="Ball S.G."/>
            <person name="Gile G.H."/>
            <person name="Hirakawa Y."/>
            <person name="Hopkins J.F."/>
            <person name="Kuo A."/>
            <person name="Rensing S.A."/>
            <person name="Schmutz J."/>
            <person name="Symeonidi A."/>
            <person name="Elias M."/>
            <person name="Eveleigh R.J."/>
            <person name="Herman E.K."/>
            <person name="Klute M.J."/>
            <person name="Nakayama T."/>
            <person name="Obornik M."/>
            <person name="Reyes-Prieto A."/>
            <person name="Armbrust E.V."/>
            <person name="Aves S.J."/>
            <person name="Beiko R.G."/>
            <person name="Coutinho P."/>
            <person name="Dacks J.B."/>
            <person name="Durnford D.G."/>
            <person name="Fast N.M."/>
            <person name="Green B.R."/>
            <person name="Grisdale C.J."/>
            <person name="Hempel F."/>
            <person name="Henrissat B."/>
            <person name="Hoppner M.P."/>
            <person name="Ishida K."/>
            <person name="Kim E."/>
            <person name="Koreny L."/>
            <person name="Kroth P.G."/>
            <person name="Liu Y."/>
            <person name="Malik S.B."/>
            <person name="Maier U.G."/>
            <person name="McRose D."/>
            <person name="Mock T."/>
            <person name="Neilson J.A."/>
            <person name="Onodera N.T."/>
            <person name="Poole A.M."/>
            <person name="Pritham E.J."/>
            <person name="Richards T.A."/>
            <person name="Rocap G."/>
            <person name="Roy S.W."/>
            <person name="Sarai C."/>
            <person name="Schaack S."/>
            <person name="Shirato S."/>
            <person name="Slamovits C.H."/>
            <person name="Spencer D.F."/>
            <person name="Suzuki S."/>
            <person name="Worden A.Z."/>
            <person name="Zauner S."/>
            <person name="Barry K."/>
            <person name="Bell C."/>
            <person name="Bharti A.K."/>
            <person name="Crow J.A."/>
            <person name="Grimwood J."/>
            <person name="Kramer R."/>
            <person name="Lindquist E."/>
            <person name="Lucas S."/>
            <person name="Salamov A."/>
            <person name="McFadden G.I."/>
            <person name="Lane C.E."/>
            <person name="Keeling P.J."/>
            <person name="Gray M.W."/>
            <person name="Grigoriev I.V."/>
            <person name="Archibald J.M."/>
        </authorList>
    </citation>
    <scope>NUCLEOTIDE SEQUENCE</scope>
    <source>
        <strain evidence="1 3">CCMP2712</strain>
    </source>
</reference>
<name>L1JWV8_GUITC</name>